<evidence type="ECO:0000256" key="2">
    <source>
        <dbReference type="ARBA" id="ARBA00004236"/>
    </source>
</evidence>
<dbReference type="PRINTS" id="PR00344">
    <property type="entry name" value="BCTRLSENSOR"/>
</dbReference>
<comment type="caution">
    <text evidence="15">The sequence shown here is derived from an EMBL/GenBank/DDBJ whole genome shotgun (WGS) entry which is preliminary data.</text>
</comment>
<evidence type="ECO:0000256" key="4">
    <source>
        <dbReference type="ARBA" id="ARBA00022553"/>
    </source>
</evidence>
<evidence type="ECO:0000256" key="5">
    <source>
        <dbReference type="ARBA" id="ARBA00022679"/>
    </source>
</evidence>
<dbReference type="PROSITE" id="PS50885">
    <property type="entry name" value="HAMP"/>
    <property type="match status" value="1"/>
</dbReference>
<dbReference type="SUPFAM" id="SSF47384">
    <property type="entry name" value="Homodimeric domain of signal transducing histidine kinase"/>
    <property type="match status" value="1"/>
</dbReference>
<feature type="compositionally biased region" description="Low complexity" evidence="11">
    <location>
        <begin position="39"/>
        <end position="51"/>
    </location>
</feature>
<keyword evidence="7" id="KW-0418">Kinase</keyword>
<dbReference type="SMART" id="SM00304">
    <property type="entry name" value="HAMP"/>
    <property type="match status" value="1"/>
</dbReference>
<keyword evidence="6 12" id="KW-0812">Transmembrane</keyword>
<dbReference type="PROSITE" id="PS50109">
    <property type="entry name" value="HIS_KIN"/>
    <property type="match status" value="1"/>
</dbReference>
<feature type="transmembrane region" description="Helical" evidence="12">
    <location>
        <begin position="241"/>
        <end position="261"/>
    </location>
</feature>
<dbReference type="PANTHER" id="PTHR45436:SF5">
    <property type="entry name" value="SENSOR HISTIDINE KINASE TRCS"/>
    <property type="match status" value="1"/>
</dbReference>
<dbReference type="InterPro" id="IPR036097">
    <property type="entry name" value="HisK_dim/P_sf"/>
</dbReference>
<evidence type="ECO:0000256" key="9">
    <source>
        <dbReference type="ARBA" id="ARBA00023012"/>
    </source>
</evidence>
<keyword evidence="9" id="KW-0902">Two-component regulatory system</keyword>
<reference evidence="16" key="1">
    <citation type="journal article" date="2019" name="Int. J. Syst. Evol. Microbiol.">
        <title>The Global Catalogue of Microorganisms (GCM) 10K type strain sequencing project: providing services to taxonomists for standard genome sequencing and annotation.</title>
        <authorList>
            <consortium name="The Broad Institute Genomics Platform"/>
            <consortium name="The Broad Institute Genome Sequencing Center for Infectious Disease"/>
            <person name="Wu L."/>
            <person name="Ma J."/>
        </authorList>
    </citation>
    <scope>NUCLEOTIDE SEQUENCE [LARGE SCALE GENOMIC DNA]</scope>
    <source>
        <strain evidence="16">JCM 13004</strain>
    </source>
</reference>
<dbReference type="Gene3D" id="3.30.565.10">
    <property type="entry name" value="Histidine kinase-like ATPase, C-terminal domain"/>
    <property type="match status" value="1"/>
</dbReference>
<keyword evidence="5" id="KW-0808">Transferase</keyword>
<evidence type="ECO:0000256" key="10">
    <source>
        <dbReference type="ARBA" id="ARBA00023136"/>
    </source>
</evidence>
<dbReference type="Gene3D" id="6.10.340.10">
    <property type="match status" value="1"/>
</dbReference>
<dbReference type="Pfam" id="PF00672">
    <property type="entry name" value="HAMP"/>
    <property type="match status" value="1"/>
</dbReference>
<dbReference type="SMART" id="SM00387">
    <property type="entry name" value="HATPase_c"/>
    <property type="match status" value="1"/>
</dbReference>
<evidence type="ECO:0000259" key="14">
    <source>
        <dbReference type="PROSITE" id="PS50885"/>
    </source>
</evidence>
<dbReference type="CDD" id="cd06225">
    <property type="entry name" value="HAMP"/>
    <property type="match status" value="1"/>
</dbReference>
<accession>A0ABP4HGD7</accession>
<dbReference type="EMBL" id="BAAALF010000149">
    <property type="protein sequence ID" value="GAA1262033.1"/>
    <property type="molecule type" value="Genomic_DNA"/>
</dbReference>
<dbReference type="InterPro" id="IPR036890">
    <property type="entry name" value="HATPase_C_sf"/>
</dbReference>
<keyword evidence="10 12" id="KW-0472">Membrane</keyword>
<name>A0ABP4HGD7_9ACTN</name>
<dbReference type="InterPro" id="IPR004358">
    <property type="entry name" value="Sig_transdc_His_kin-like_C"/>
</dbReference>
<keyword evidence="8 12" id="KW-1133">Transmembrane helix</keyword>
<feature type="compositionally biased region" description="Low complexity" evidence="11">
    <location>
        <begin position="18"/>
        <end position="31"/>
    </location>
</feature>
<dbReference type="Pfam" id="PF02518">
    <property type="entry name" value="HATPase_c"/>
    <property type="match status" value="1"/>
</dbReference>
<evidence type="ECO:0000256" key="12">
    <source>
        <dbReference type="SAM" id="Phobius"/>
    </source>
</evidence>
<dbReference type="InterPro" id="IPR050428">
    <property type="entry name" value="TCS_sensor_his_kinase"/>
</dbReference>
<dbReference type="InterPro" id="IPR003660">
    <property type="entry name" value="HAMP_dom"/>
</dbReference>
<dbReference type="SUPFAM" id="SSF55874">
    <property type="entry name" value="ATPase domain of HSP90 chaperone/DNA topoisomerase II/histidine kinase"/>
    <property type="match status" value="1"/>
</dbReference>
<feature type="transmembrane region" description="Helical" evidence="12">
    <location>
        <begin position="95"/>
        <end position="118"/>
    </location>
</feature>
<feature type="compositionally biased region" description="Basic and acidic residues" evidence="11">
    <location>
        <begin position="65"/>
        <end position="74"/>
    </location>
</feature>
<dbReference type="SUPFAM" id="SSF158472">
    <property type="entry name" value="HAMP domain-like"/>
    <property type="match status" value="1"/>
</dbReference>
<keyword evidence="4" id="KW-0597">Phosphoprotein</keyword>
<keyword evidence="16" id="KW-1185">Reference proteome</keyword>
<evidence type="ECO:0000259" key="13">
    <source>
        <dbReference type="PROSITE" id="PS50109"/>
    </source>
</evidence>
<gene>
    <name evidence="15" type="ORF">GCM10009665_59590</name>
</gene>
<evidence type="ECO:0000313" key="15">
    <source>
        <dbReference type="EMBL" id="GAA1262033.1"/>
    </source>
</evidence>
<dbReference type="Pfam" id="PF00512">
    <property type="entry name" value="HisKA"/>
    <property type="match status" value="1"/>
</dbReference>
<dbReference type="EC" id="2.7.13.3" evidence="3"/>
<dbReference type="CDD" id="cd00082">
    <property type="entry name" value="HisKA"/>
    <property type="match status" value="1"/>
</dbReference>
<dbReference type="InterPro" id="IPR005467">
    <property type="entry name" value="His_kinase_dom"/>
</dbReference>
<evidence type="ECO:0000256" key="3">
    <source>
        <dbReference type="ARBA" id="ARBA00012438"/>
    </source>
</evidence>
<dbReference type="InterPro" id="IPR003661">
    <property type="entry name" value="HisK_dim/P_dom"/>
</dbReference>
<feature type="domain" description="HAMP" evidence="14">
    <location>
        <begin position="263"/>
        <end position="316"/>
    </location>
</feature>
<evidence type="ECO:0000256" key="11">
    <source>
        <dbReference type="SAM" id="MobiDB-lite"/>
    </source>
</evidence>
<feature type="domain" description="Histidine kinase" evidence="13">
    <location>
        <begin position="324"/>
        <end position="533"/>
    </location>
</feature>
<dbReference type="SMART" id="SM00388">
    <property type="entry name" value="HisKA"/>
    <property type="match status" value="1"/>
</dbReference>
<dbReference type="PANTHER" id="PTHR45436">
    <property type="entry name" value="SENSOR HISTIDINE KINASE YKOH"/>
    <property type="match status" value="1"/>
</dbReference>
<sequence>MGSRPPVTRSVVPRARRAPTQAAAPHLAVPNPAEPEPAPDAVTDPAAAPDPDGADHPADLPGDLPADRPADRPSGELGARRGLRRLRPMTVRARATLGASAVVAVALAIAALALLGLLDANLLHNAESDAEAQAAVVAQLAIADKLSPQLPTTDGADFLQVVNAEGRVLTSSQNLSGRPAISAQRPSVPGTVLSTWDIGPLGQEHRQRVVQVTTNTESGLVTVYAGTSLRDVDAADATTSMALAIGMPLLLLTVAGVTWWVTGRALRPVEAIRAEVAGISDRELHRRVPVPQTHDEIARLAVTMNATLDRLESSGRRQRQFIADASHELRSPITVLRTQLEVALAVADPALQPELIGGALEDTARLQQLAADLLLLARLDAAEPVPSATVDLTALVRKAVAARRGDRLPVRAELAAPVEVAGSSLWLTRIVTNLLDNAQRFADQQVTVRLRTEARQGLAVLEITDDGPGIPAADRERIFERFTRLDDSRSRDHGGAGLGLPIARDLAAHHGGTLTAEEAEDGARLVVRLPLAAPSEEPPA</sequence>
<evidence type="ECO:0000256" key="6">
    <source>
        <dbReference type="ARBA" id="ARBA00022692"/>
    </source>
</evidence>
<proteinExistence type="predicted"/>
<evidence type="ECO:0000256" key="1">
    <source>
        <dbReference type="ARBA" id="ARBA00000085"/>
    </source>
</evidence>
<dbReference type="InterPro" id="IPR003594">
    <property type="entry name" value="HATPase_dom"/>
</dbReference>
<evidence type="ECO:0000313" key="16">
    <source>
        <dbReference type="Proteomes" id="UP001500037"/>
    </source>
</evidence>
<feature type="region of interest" description="Disordered" evidence="11">
    <location>
        <begin position="1"/>
        <end position="83"/>
    </location>
</feature>
<evidence type="ECO:0000256" key="8">
    <source>
        <dbReference type="ARBA" id="ARBA00022989"/>
    </source>
</evidence>
<dbReference type="Proteomes" id="UP001500037">
    <property type="component" value="Unassembled WGS sequence"/>
</dbReference>
<protein>
    <recommendedName>
        <fullName evidence="3">histidine kinase</fullName>
        <ecNumber evidence="3">2.7.13.3</ecNumber>
    </recommendedName>
</protein>
<evidence type="ECO:0000256" key="7">
    <source>
        <dbReference type="ARBA" id="ARBA00022777"/>
    </source>
</evidence>
<comment type="subcellular location">
    <subcellularLocation>
        <location evidence="2">Cell membrane</location>
    </subcellularLocation>
</comment>
<dbReference type="CDD" id="cd00075">
    <property type="entry name" value="HATPase"/>
    <property type="match status" value="1"/>
</dbReference>
<organism evidence="15 16">
    <name type="scientific">Kitasatospora nipponensis</name>
    <dbReference type="NCBI Taxonomy" id="258049"/>
    <lineage>
        <taxon>Bacteria</taxon>
        <taxon>Bacillati</taxon>
        <taxon>Actinomycetota</taxon>
        <taxon>Actinomycetes</taxon>
        <taxon>Kitasatosporales</taxon>
        <taxon>Streptomycetaceae</taxon>
        <taxon>Kitasatospora</taxon>
    </lineage>
</organism>
<dbReference type="Gene3D" id="1.10.287.130">
    <property type="match status" value="1"/>
</dbReference>
<comment type="catalytic activity">
    <reaction evidence="1">
        <text>ATP + protein L-histidine = ADP + protein N-phospho-L-histidine.</text>
        <dbReference type="EC" id="2.7.13.3"/>
    </reaction>
</comment>